<accession>A0AAE4I2D4</accession>
<evidence type="ECO:0000313" key="2">
    <source>
        <dbReference type="Proteomes" id="UP001180842"/>
    </source>
</evidence>
<evidence type="ECO:0000313" key="1">
    <source>
        <dbReference type="EMBL" id="MDT2738249.1"/>
    </source>
</evidence>
<gene>
    <name evidence="1" type="ORF">P7H00_14175</name>
</gene>
<dbReference type="RefSeq" id="WP_311797615.1">
    <property type="nucleotide sequence ID" value="NZ_JARQAI010000041.1"/>
</dbReference>
<sequence>MIIEKPKVVQFRNDKIQVKKNYPKMIKRSELAKLWGWSIGTVKNYTDREYDPLPMEKTTAPKPGQREIVQIPFEVAMEWKERNTTRNYEVRA</sequence>
<dbReference type="Proteomes" id="UP001180842">
    <property type="component" value="Unassembled WGS sequence"/>
</dbReference>
<comment type="caution">
    <text evidence="1">The sequence shown here is derived from an EMBL/GenBank/DDBJ whole genome shotgun (WGS) entry which is preliminary data.</text>
</comment>
<dbReference type="AlphaFoldDB" id="A0AAE4I2D4"/>
<protein>
    <submittedName>
        <fullName evidence="1">Uncharacterized protein</fullName>
    </submittedName>
</protein>
<reference evidence="1" key="1">
    <citation type="submission" date="2023-03" db="EMBL/GenBank/DDBJ databases">
        <authorList>
            <person name="Shen W."/>
            <person name="Cai J."/>
        </authorList>
    </citation>
    <scope>NUCLEOTIDE SEQUENCE</scope>
    <source>
        <strain evidence="1">P69-2</strain>
    </source>
</reference>
<proteinExistence type="predicted"/>
<name>A0AAE4I2D4_9ENTE</name>
<dbReference type="EMBL" id="JARQAI010000041">
    <property type="protein sequence ID" value="MDT2738249.1"/>
    <property type="molecule type" value="Genomic_DNA"/>
</dbReference>
<organism evidence="1 2">
    <name type="scientific">Enterococcus pseudoavium</name>
    <dbReference type="NCBI Taxonomy" id="44007"/>
    <lineage>
        <taxon>Bacteria</taxon>
        <taxon>Bacillati</taxon>
        <taxon>Bacillota</taxon>
        <taxon>Bacilli</taxon>
        <taxon>Lactobacillales</taxon>
        <taxon>Enterococcaceae</taxon>
        <taxon>Enterococcus</taxon>
    </lineage>
</organism>